<dbReference type="PANTHER" id="PTHR43356:SF2">
    <property type="entry name" value="PHOSPHATE ACETYLTRANSFERASE"/>
    <property type="match status" value="1"/>
</dbReference>
<dbReference type="InterPro" id="IPR050500">
    <property type="entry name" value="Phos_Acetyltrans/Butyryltrans"/>
</dbReference>
<dbReference type="Pfam" id="PF13500">
    <property type="entry name" value="AAA_26"/>
    <property type="match status" value="1"/>
</dbReference>
<accession>A0A497E7B0</accession>
<protein>
    <recommendedName>
        <fullName evidence="1">DRTGG domain-containing protein</fullName>
    </recommendedName>
</protein>
<dbReference type="InterPro" id="IPR027417">
    <property type="entry name" value="P-loop_NTPase"/>
</dbReference>
<proteinExistence type="predicted"/>
<dbReference type="SUPFAM" id="SSF75138">
    <property type="entry name" value="HprK N-terminal domain-like"/>
    <property type="match status" value="1"/>
</dbReference>
<dbReference type="Gene3D" id="3.40.50.300">
    <property type="entry name" value="P-loop containing nucleotide triphosphate hydrolases"/>
    <property type="match status" value="1"/>
</dbReference>
<gene>
    <name evidence="2" type="ORF">DRJ00_03045</name>
</gene>
<feature type="domain" description="DRTGG" evidence="1">
    <location>
        <begin position="220"/>
        <end position="331"/>
    </location>
</feature>
<dbReference type="Pfam" id="PF07085">
    <property type="entry name" value="DRTGG"/>
    <property type="match status" value="1"/>
</dbReference>
<dbReference type="InterPro" id="IPR010766">
    <property type="entry name" value="DRTGG"/>
</dbReference>
<evidence type="ECO:0000313" key="3">
    <source>
        <dbReference type="Proteomes" id="UP000279422"/>
    </source>
</evidence>
<dbReference type="EMBL" id="QMPZ01000025">
    <property type="protein sequence ID" value="RLE09875.1"/>
    <property type="molecule type" value="Genomic_DNA"/>
</dbReference>
<dbReference type="AlphaFoldDB" id="A0A497E7B0"/>
<comment type="caution">
    <text evidence="2">The sequence shown here is derived from an EMBL/GenBank/DDBJ whole genome shotgun (WGS) entry which is preliminary data.</text>
</comment>
<evidence type="ECO:0000259" key="1">
    <source>
        <dbReference type="Pfam" id="PF07085"/>
    </source>
</evidence>
<dbReference type="InterPro" id="IPR028979">
    <property type="entry name" value="Ser_kin/Pase_Hpr-like_N_sf"/>
</dbReference>
<dbReference type="Proteomes" id="UP000279422">
    <property type="component" value="Unassembled WGS sequence"/>
</dbReference>
<name>A0A497E7B0_UNCAE</name>
<dbReference type="SUPFAM" id="SSF52540">
    <property type="entry name" value="P-loop containing nucleoside triphosphate hydrolases"/>
    <property type="match status" value="1"/>
</dbReference>
<organism evidence="2 3">
    <name type="scientific">Aerophobetes bacterium</name>
    <dbReference type="NCBI Taxonomy" id="2030807"/>
    <lineage>
        <taxon>Bacteria</taxon>
        <taxon>Candidatus Aerophobota</taxon>
    </lineage>
</organism>
<evidence type="ECO:0000313" key="2">
    <source>
        <dbReference type="EMBL" id="RLE09875.1"/>
    </source>
</evidence>
<dbReference type="Gene3D" id="3.40.1390.20">
    <property type="entry name" value="HprK N-terminal domain-like"/>
    <property type="match status" value="1"/>
</dbReference>
<dbReference type="PANTHER" id="PTHR43356">
    <property type="entry name" value="PHOSPHATE ACETYLTRANSFERASE"/>
    <property type="match status" value="1"/>
</dbReference>
<reference evidence="2 3" key="1">
    <citation type="submission" date="2018-06" db="EMBL/GenBank/DDBJ databases">
        <title>Extensive metabolic versatility and redundancy in microbially diverse, dynamic hydrothermal sediments.</title>
        <authorList>
            <person name="Dombrowski N."/>
            <person name="Teske A."/>
            <person name="Baker B.J."/>
        </authorList>
    </citation>
    <scope>NUCLEOTIDE SEQUENCE [LARGE SCALE GENOMIC DNA]</scope>
    <source>
        <strain evidence="2">B47_G16</strain>
    </source>
</reference>
<sequence length="364" mass="40500">MNSCKRLFVAATRQNDGKSTICLGLLQVLRKKYSRVGFIKPVGQHYIEEEGVKVDEDVILMRKVCGISDNLKDMNPIAVTKGFTERYIREGRLEKYIKMIRDSYDRISANKDLVLIEGTGHAGVGAVFDLSNASVAKLLESKVLLISTGGIGRPIDEIVMNKALFDQEKVEIMGVVINKILPEKYEKIREVTGIGLQRKGIRLLGTIPFQKNLTYPTMEQIMEATGAKVLYGEKFLQRKVVKILVTAMEPHHALSHFAPHSLIIVPGDREDILLAVIASGRILGGDCEVAGVILTGGLLPHEGVLKLMKKGCFSVLLSEDDTYTTAKKVYECRVKIRATDKDKVKEAMQLVSTYLNVDEILRQI</sequence>
<dbReference type="CDD" id="cd03109">
    <property type="entry name" value="DTBS"/>
    <property type="match status" value="1"/>
</dbReference>